<organism evidence="9 10">
    <name type="scientific">Geobacter pickeringii</name>
    <dbReference type="NCBI Taxonomy" id="345632"/>
    <lineage>
        <taxon>Bacteria</taxon>
        <taxon>Pseudomonadati</taxon>
        <taxon>Thermodesulfobacteriota</taxon>
        <taxon>Desulfuromonadia</taxon>
        <taxon>Geobacterales</taxon>
        <taxon>Geobacteraceae</taxon>
        <taxon>Geobacter</taxon>
    </lineage>
</organism>
<evidence type="ECO:0000256" key="4">
    <source>
        <dbReference type="ARBA" id="ARBA00022692"/>
    </source>
</evidence>
<feature type="domain" description="ABC transmembrane type-1" evidence="8">
    <location>
        <begin position="66"/>
        <end position="247"/>
    </location>
</feature>
<evidence type="ECO:0000313" key="9">
    <source>
        <dbReference type="EMBL" id="AJE02157.1"/>
    </source>
</evidence>
<accession>A0A0B5B6J1</accession>
<proteinExistence type="inferred from homology"/>
<dbReference type="HOGENOM" id="CLU_046113_1_3_7"/>
<gene>
    <name evidence="9" type="ORF">GPICK_01080</name>
</gene>
<evidence type="ECO:0000256" key="6">
    <source>
        <dbReference type="ARBA" id="ARBA00023136"/>
    </source>
</evidence>
<feature type="transmembrane region" description="Helical" evidence="7">
    <location>
        <begin position="75"/>
        <end position="95"/>
    </location>
</feature>
<evidence type="ECO:0000313" key="10">
    <source>
        <dbReference type="Proteomes" id="UP000057609"/>
    </source>
</evidence>
<keyword evidence="6 7" id="KW-0472">Membrane</keyword>
<dbReference type="SUPFAM" id="SSF161098">
    <property type="entry name" value="MetI-like"/>
    <property type="match status" value="1"/>
</dbReference>
<name>A0A0B5B6J1_9BACT</name>
<evidence type="ECO:0000256" key="3">
    <source>
        <dbReference type="ARBA" id="ARBA00022475"/>
    </source>
</evidence>
<dbReference type="PANTHER" id="PTHR30151:SF0">
    <property type="entry name" value="ABC TRANSPORTER PERMEASE PROTEIN MJ0413-RELATED"/>
    <property type="match status" value="1"/>
</dbReference>
<dbReference type="InterPro" id="IPR000515">
    <property type="entry name" value="MetI-like"/>
</dbReference>
<reference evidence="9 10" key="1">
    <citation type="journal article" date="2015" name="Genome Announc.">
        <title>Complete Genome of Geobacter pickeringii G13T, a Metal-Reducing Isolate from Sedimentary Kaolin Deposits.</title>
        <authorList>
            <person name="Badalamenti J.P."/>
            <person name="Bond D.R."/>
        </authorList>
    </citation>
    <scope>NUCLEOTIDE SEQUENCE [LARGE SCALE GENOMIC DNA]</scope>
    <source>
        <strain evidence="9 10">G13</strain>
    </source>
</reference>
<evidence type="ECO:0000256" key="5">
    <source>
        <dbReference type="ARBA" id="ARBA00022989"/>
    </source>
</evidence>
<feature type="transmembrane region" description="Helical" evidence="7">
    <location>
        <begin position="229"/>
        <end position="250"/>
    </location>
</feature>
<feature type="transmembrane region" description="Helical" evidence="7">
    <location>
        <begin position="196"/>
        <end position="217"/>
    </location>
</feature>
<dbReference type="CDD" id="cd06261">
    <property type="entry name" value="TM_PBP2"/>
    <property type="match status" value="1"/>
</dbReference>
<feature type="transmembrane region" description="Helical" evidence="7">
    <location>
        <begin position="115"/>
        <end position="145"/>
    </location>
</feature>
<dbReference type="InterPro" id="IPR035906">
    <property type="entry name" value="MetI-like_sf"/>
</dbReference>
<sequence>MTTVGENKSIFSASRWIDKVSILLFLAAWELAPRLGGLFETFIAPPTVVVRTLAEFAENGELTGHILVSLGRASAGFVAAALVAVPLGFLLGSGFRTFERLVNPVLRFLGEINPFSLFPLFILLFGIGELSKGAMIFWVCLWPILFRTITGVKGIDPLLVKSARSMGTGIVTLFFRVILPAAAPSIFSGLKMGSGTAFFMLIAAEMIGASRGLGWLVWNAQVNFQIPRLFAATVVIALLGLSLDQLFSFVERRVVGWRQPSHG</sequence>
<evidence type="ECO:0000256" key="7">
    <source>
        <dbReference type="RuleBase" id="RU363032"/>
    </source>
</evidence>
<dbReference type="Pfam" id="PF00528">
    <property type="entry name" value="BPD_transp_1"/>
    <property type="match status" value="1"/>
</dbReference>
<dbReference type="GO" id="GO:0055085">
    <property type="term" value="P:transmembrane transport"/>
    <property type="evidence" value="ECO:0007669"/>
    <property type="project" value="InterPro"/>
</dbReference>
<comment type="subcellular location">
    <subcellularLocation>
        <location evidence="1 7">Cell membrane</location>
        <topology evidence="1 7">Multi-pass membrane protein</topology>
    </subcellularLocation>
</comment>
<dbReference type="KEGG" id="gpi:GPICK_01080"/>
<dbReference type="Proteomes" id="UP000057609">
    <property type="component" value="Chromosome"/>
</dbReference>
<keyword evidence="3" id="KW-1003">Cell membrane</keyword>
<dbReference type="AlphaFoldDB" id="A0A0B5B6J1"/>
<dbReference type="PROSITE" id="PS50928">
    <property type="entry name" value="ABC_TM1"/>
    <property type="match status" value="1"/>
</dbReference>
<dbReference type="Gene3D" id="1.10.3720.10">
    <property type="entry name" value="MetI-like"/>
    <property type="match status" value="1"/>
</dbReference>
<feature type="transmembrane region" description="Helical" evidence="7">
    <location>
        <begin position="166"/>
        <end position="190"/>
    </location>
</feature>
<comment type="similarity">
    <text evidence="7">Belongs to the binding-protein-dependent transport system permease family.</text>
</comment>
<dbReference type="OrthoDB" id="5449677at2"/>
<dbReference type="PANTHER" id="PTHR30151">
    <property type="entry name" value="ALKANE SULFONATE ABC TRANSPORTER-RELATED, MEMBRANE SUBUNIT"/>
    <property type="match status" value="1"/>
</dbReference>
<dbReference type="EMBL" id="CP009788">
    <property type="protein sequence ID" value="AJE02157.1"/>
    <property type="molecule type" value="Genomic_DNA"/>
</dbReference>
<evidence type="ECO:0000256" key="1">
    <source>
        <dbReference type="ARBA" id="ARBA00004651"/>
    </source>
</evidence>
<keyword evidence="4 7" id="KW-0812">Transmembrane</keyword>
<evidence type="ECO:0000256" key="2">
    <source>
        <dbReference type="ARBA" id="ARBA00022448"/>
    </source>
</evidence>
<dbReference type="GO" id="GO:0005886">
    <property type="term" value="C:plasma membrane"/>
    <property type="evidence" value="ECO:0007669"/>
    <property type="project" value="UniProtKB-SubCell"/>
</dbReference>
<keyword evidence="2 7" id="KW-0813">Transport</keyword>
<keyword evidence="5 7" id="KW-1133">Transmembrane helix</keyword>
<protein>
    <submittedName>
        <fullName evidence="9">ABC transporter permease</fullName>
    </submittedName>
</protein>
<keyword evidence="10" id="KW-1185">Reference proteome</keyword>
<dbReference type="STRING" id="345632.GPICK_01080"/>
<evidence type="ECO:0000259" key="8">
    <source>
        <dbReference type="PROSITE" id="PS50928"/>
    </source>
</evidence>